<dbReference type="RefSeq" id="WP_394820946.1">
    <property type="nucleotide sequence ID" value="NZ_CP089984.1"/>
</dbReference>
<proteinExistence type="predicted"/>
<feature type="compositionally biased region" description="Basic and acidic residues" evidence="1">
    <location>
        <begin position="135"/>
        <end position="145"/>
    </location>
</feature>
<keyword evidence="4" id="KW-1185">Reference proteome</keyword>
<evidence type="ECO:0000313" key="4">
    <source>
        <dbReference type="Proteomes" id="UP001370348"/>
    </source>
</evidence>
<dbReference type="Gene3D" id="3.40.50.300">
    <property type="entry name" value="P-loop containing nucleotide triphosphate hydrolases"/>
    <property type="match status" value="1"/>
</dbReference>
<feature type="region of interest" description="Disordered" evidence="1">
    <location>
        <begin position="135"/>
        <end position="168"/>
    </location>
</feature>
<dbReference type="Proteomes" id="UP001370348">
    <property type="component" value="Chromosome"/>
</dbReference>
<name>A0ABZ2LK57_9BACT</name>
<gene>
    <name evidence="3" type="ORF">LZC94_26090</name>
</gene>
<accession>A0ABZ2LK57</accession>
<sequence length="168" mass="18244">MIVPAALYVSALGMLAYGAYRSWRLVQTPDPLPVEASAAAIKGPIAFQAQDGKLFRELGRENELLKLFGYVRDNQTRMVILMGASGAGKTSLLHAGLTDILADKSVKYHYWEALPTDPGEGLMRALFEGARSIELGEHDRARGESEPSDGSGRAWEPSILGRSPSQRS</sequence>
<dbReference type="SUPFAM" id="SSF52540">
    <property type="entry name" value="P-loop containing nucleoside triphosphate hydrolases"/>
    <property type="match status" value="1"/>
</dbReference>
<evidence type="ECO:0000256" key="1">
    <source>
        <dbReference type="SAM" id="MobiDB-lite"/>
    </source>
</evidence>
<dbReference type="InterPro" id="IPR049052">
    <property type="entry name" value="nSTAND1"/>
</dbReference>
<organism evidence="3 4">
    <name type="scientific">Pendulispora albinea</name>
    <dbReference type="NCBI Taxonomy" id="2741071"/>
    <lineage>
        <taxon>Bacteria</taxon>
        <taxon>Pseudomonadati</taxon>
        <taxon>Myxococcota</taxon>
        <taxon>Myxococcia</taxon>
        <taxon>Myxococcales</taxon>
        <taxon>Sorangiineae</taxon>
        <taxon>Pendulisporaceae</taxon>
        <taxon>Pendulispora</taxon>
    </lineage>
</organism>
<feature type="domain" description="Novel STAND NTPase 1" evidence="2">
    <location>
        <begin position="45"/>
        <end position="129"/>
    </location>
</feature>
<reference evidence="3 4" key="1">
    <citation type="submission" date="2021-12" db="EMBL/GenBank/DDBJ databases">
        <title>Discovery of the Pendulisporaceae a myxobacterial family with distinct sporulation behavior and unique specialized metabolism.</title>
        <authorList>
            <person name="Garcia R."/>
            <person name="Popoff A."/>
            <person name="Bader C.D."/>
            <person name="Loehr J."/>
            <person name="Walesch S."/>
            <person name="Walt C."/>
            <person name="Boldt J."/>
            <person name="Bunk B."/>
            <person name="Haeckl F.J.F.P.J."/>
            <person name="Gunesch A.P."/>
            <person name="Birkelbach J."/>
            <person name="Nuebel U."/>
            <person name="Pietschmann T."/>
            <person name="Bach T."/>
            <person name="Mueller R."/>
        </authorList>
    </citation>
    <scope>NUCLEOTIDE SEQUENCE [LARGE SCALE GENOMIC DNA]</scope>
    <source>
        <strain evidence="3 4">MSr11954</strain>
    </source>
</reference>
<dbReference type="EMBL" id="CP089984">
    <property type="protein sequence ID" value="WXB11329.1"/>
    <property type="molecule type" value="Genomic_DNA"/>
</dbReference>
<evidence type="ECO:0000313" key="3">
    <source>
        <dbReference type="EMBL" id="WXB11329.1"/>
    </source>
</evidence>
<dbReference type="InterPro" id="IPR027417">
    <property type="entry name" value="P-loop_NTPase"/>
</dbReference>
<keyword evidence="3" id="KW-0547">Nucleotide-binding</keyword>
<dbReference type="Pfam" id="PF20703">
    <property type="entry name" value="nSTAND1"/>
    <property type="match status" value="1"/>
</dbReference>
<dbReference type="GO" id="GO:0005524">
    <property type="term" value="F:ATP binding"/>
    <property type="evidence" value="ECO:0007669"/>
    <property type="project" value="UniProtKB-KW"/>
</dbReference>
<protein>
    <submittedName>
        <fullName evidence="3">ATP-binding protein</fullName>
    </submittedName>
</protein>
<keyword evidence="3" id="KW-0067">ATP-binding</keyword>
<evidence type="ECO:0000259" key="2">
    <source>
        <dbReference type="Pfam" id="PF20703"/>
    </source>
</evidence>